<proteinExistence type="predicted"/>
<feature type="transmembrane region" description="Helical" evidence="2">
    <location>
        <begin position="20"/>
        <end position="40"/>
    </location>
</feature>
<dbReference type="EMBL" id="JAEKJW010000003">
    <property type="protein sequence ID" value="MBN8197962.1"/>
    <property type="molecule type" value="Genomic_DNA"/>
</dbReference>
<keyword evidence="2" id="KW-1133">Transmembrane helix</keyword>
<name>A0A8I1SJ34_9PROT</name>
<keyword evidence="2" id="KW-0472">Membrane</keyword>
<evidence type="ECO:0000256" key="2">
    <source>
        <dbReference type="SAM" id="Phobius"/>
    </source>
</evidence>
<dbReference type="RefSeq" id="WP_206928005.1">
    <property type="nucleotide sequence ID" value="NZ_JAEKJW010000003.1"/>
</dbReference>
<feature type="region of interest" description="Disordered" evidence="1">
    <location>
        <begin position="224"/>
        <end position="296"/>
    </location>
</feature>
<evidence type="ECO:0000256" key="1">
    <source>
        <dbReference type="SAM" id="MobiDB-lite"/>
    </source>
</evidence>
<dbReference type="SUPFAM" id="SSF103088">
    <property type="entry name" value="OmpA-like"/>
    <property type="match status" value="1"/>
</dbReference>
<comment type="caution">
    <text evidence="3">The sequence shown here is derived from an EMBL/GenBank/DDBJ whole genome shotgun (WGS) entry which is preliminary data.</text>
</comment>
<reference evidence="3" key="1">
    <citation type="submission" date="2020-12" db="EMBL/GenBank/DDBJ databases">
        <title>Oil enriched cultivation method for isolating marine PHA-producing bacteria.</title>
        <authorList>
            <person name="Zheng W."/>
            <person name="Yu S."/>
            <person name="Huang Y."/>
        </authorList>
    </citation>
    <scope>NUCLEOTIDE SEQUENCE</scope>
    <source>
        <strain evidence="3">SY-2-3</strain>
    </source>
</reference>
<dbReference type="AlphaFoldDB" id="A0A8I1SJ34"/>
<evidence type="ECO:0008006" key="5">
    <source>
        <dbReference type="Google" id="ProtNLM"/>
    </source>
</evidence>
<evidence type="ECO:0000313" key="3">
    <source>
        <dbReference type="EMBL" id="MBN8197962.1"/>
    </source>
</evidence>
<sequence length="296" mass="31311">MAEIEDDGPTPPSPPANGAVALFLALYLLLLAFFILLNTISTFEEVKTREVQESLSSAFAAILPPTTSLQTVTSIEGPVVAAEDVQEKLGQLFETAIKVVRVEVIQPGKLMEIIMHVDQLFDPNSILIRERQASFMKQLAAVLADDEGYASYEMEMVMGSQIESKGVIEIDNNLQIARAGSFARELIDVGAPEDHLYVGIDPGADPFIVTFRFFWNFGPKEPPTPIERTNANGSDLPAGSGNGNGNGSSNGAGNGAPSGTPGQMMIPPKMAIPLPGNNQPAVNQPIPLGPQAGGGG</sequence>
<gene>
    <name evidence="3" type="ORF">JF547_15955</name>
</gene>
<accession>A0A8I1SJ34</accession>
<dbReference type="Proteomes" id="UP000664405">
    <property type="component" value="Unassembled WGS sequence"/>
</dbReference>
<organism evidence="3 4">
    <name type="scientific">Thalassospira povalilytica</name>
    <dbReference type="NCBI Taxonomy" id="732237"/>
    <lineage>
        <taxon>Bacteria</taxon>
        <taxon>Pseudomonadati</taxon>
        <taxon>Pseudomonadota</taxon>
        <taxon>Alphaproteobacteria</taxon>
        <taxon>Rhodospirillales</taxon>
        <taxon>Thalassospiraceae</taxon>
        <taxon>Thalassospira</taxon>
    </lineage>
</organism>
<dbReference type="InterPro" id="IPR036737">
    <property type="entry name" value="OmpA-like_sf"/>
</dbReference>
<protein>
    <recommendedName>
        <fullName evidence="5">Motility protein B-like N-terminal domain-containing protein</fullName>
    </recommendedName>
</protein>
<keyword evidence="2" id="KW-0812">Transmembrane</keyword>
<evidence type="ECO:0000313" key="4">
    <source>
        <dbReference type="Proteomes" id="UP000664405"/>
    </source>
</evidence>
<feature type="compositionally biased region" description="Gly residues" evidence="1">
    <location>
        <begin position="240"/>
        <end position="256"/>
    </location>
</feature>